<feature type="domain" description="AB hydrolase-1" evidence="2">
    <location>
        <begin position="59"/>
        <end position="276"/>
    </location>
</feature>
<sequence length="299" mass="31691">MKLTARSLALVLAVASGACQAQAHAQAAAPSSPPELLAVGAQAHQVQAATAGAGRYTVIFESGFGTDLRAWRKVAPEVAKSARVLTYSRAGHGASQARPEPRTIEQNTTELEQLIAAAKLAPPFILVGHSYGGLLMRSFAARHPGQVAGMVLVDPADERFNPALRKLDAERAAADDRQFAGFVPPKFLPEYKLLQPVLDSGTLPLSGKLPDVPVVVLTSVQQADKPMFFLETAPAVAIKKDLHADFLRQFSKGEHVVTAKSGHNIQLEEPELVVAAVNKVIAAADAQAAQASRRQALQP</sequence>
<keyword evidence="4" id="KW-1185">Reference proteome</keyword>
<keyword evidence="3" id="KW-0378">Hydrolase</keyword>
<feature type="chain" id="PRO_5045455155" evidence="1">
    <location>
        <begin position="24"/>
        <end position="299"/>
    </location>
</feature>
<dbReference type="InterPro" id="IPR029058">
    <property type="entry name" value="AB_hydrolase_fold"/>
</dbReference>
<dbReference type="Gene3D" id="3.40.50.1820">
    <property type="entry name" value="alpha/beta hydrolase"/>
    <property type="match status" value="1"/>
</dbReference>
<dbReference type="SUPFAM" id="SSF53474">
    <property type="entry name" value="alpha/beta-Hydrolases"/>
    <property type="match status" value="1"/>
</dbReference>
<dbReference type="PANTHER" id="PTHR43798:SF33">
    <property type="entry name" value="HYDROLASE, PUTATIVE (AFU_ORTHOLOGUE AFUA_2G14860)-RELATED"/>
    <property type="match status" value="1"/>
</dbReference>
<organism evidence="3 4">
    <name type="scientific">Massilia consociata</name>
    <dbReference type="NCBI Taxonomy" id="760117"/>
    <lineage>
        <taxon>Bacteria</taxon>
        <taxon>Pseudomonadati</taxon>
        <taxon>Pseudomonadota</taxon>
        <taxon>Betaproteobacteria</taxon>
        <taxon>Burkholderiales</taxon>
        <taxon>Oxalobacteraceae</taxon>
        <taxon>Telluria group</taxon>
        <taxon>Massilia</taxon>
    </lineage>
</organism>
<dbReference type="InterPro" id="IPR050266">
    <property type="entry name" value="AB_hydrolase_sf"/>
</dbReference>
<reference evidence="3 4" key="1">
    <citation type="submission" date="2024-09" db="EMBL/GenBank/DDBJ databases">
        <authorList>
            <person name="Sun Q."/>
            <person name="Mori K."/>
        </authorList>
    </citation>
    <scope>NUCLEOTIDE SEQUENCE [LARGE SCALE GENOMIC DNA]</scope>
    <source>
        <strain evidence="3 4">CCM 7792</strain>
    </source>
</reference>
<dbReference type="PRINTS" id="PR00111">
    <property type="entry name" value="ABHYDROLASE"/>
</dbReference>
<dbReference type="PROSITE" id="PS51257">
    <property type="entry name" value="PROKAR_LIPOPROTEIN"/>
    <property type="match status" value="1"/>
</dbReference>
<evidence type="ECO:0000259" key="2">
    <source>
        <dbReference type="Pfam" id="PF12697"/>
    </source>
</evidence>
<dbReference type="InterPro" id="IPR000073">
    <property type="entry name" value="AB_hydrolase_1"/>
</dbReference>
<evidence type="ECO:0000313" key="3">
    <source>
        <dbReference type="EMBL" id="MFC0253323.1"/>
    </source>
</evidence>
<dbReference type="PANTHER" id="PTHR43798">
    <property type="entry name" value="MONOACYLGLYCEROL LIPASE"/>
    <property type="match status" value="1"/>
</dbReference>
<evidence type="ECO:0000313" key="4">
    <source>
        <dbReference type="Proteomes" id="UP001589773"/>
    </source>
</evidence>
<protein>
    <submittedName>
        <fullName evidence="3">Alpha/beta fold hydrolase</fullName>
    </submittedName>
</protein>
<comment type="caution">
    <text evidence="3">The sequence shown here is derived from an EMBL/GenBank/DDBJ whole genome shotgun (WGS) entry which is preliminary data.</text>
</comment>
<dbReference type="EMBL" id="JBHLWP010000013">
    <property type="protein sequence ID" value="MFC0253323.1"/>
    <property type="molecule type" value="Genomic_DNA"/>
</dbReference>
<dbReference type="RefSeq" id="WP_379680348.1">
    <property type="nucleotide sequence ID" value="NZ_JBHLWP010000013.1"/>
</dbReference>
<dbReference type="Pfam" id="PF12697">
    <property type="entry name" value="Abhydrolase_6"/>
    <property type="match status" value="1"/>
</dbReference>
<name>A0ABV6FIF9_9BURK</name>
<keyword evidence="1" id="KW-0732">Signal</keyword>
<dbReference type="Proteomes" id="UP001589773">
    <property type="component" value="Unassembled WGS sequence"/>
</dbReference>
<feature type="signal peptide" evidence="1">
    <location>
        <begin position="1"/>
        <end position="23"/>
    </location>
</feature>
<gene>
    <name evidence="3" type="ORF">ACFFJK_15600</name>
</gene>
<accession>A0ABV6FIF9</accession>
<dbReference type="GO" id="GO:0016787">
    <property type="term" value="F:hydrolase activity"/>
    <property type="evidence" value="ECO:0007669"/>
    <property type="project" value="UniProtKB-KW"/>
</dbReference>
<proteinExistence type="predicted"/>
<evidence type="ECO:0000256" key="1">
    <source>
        <dbReference type="SAM" id="SignalP"/>
    </source>
</evidence>